<feature type="compositionally biased region" description="Low complexity" evidence="1">
    <location>
        <begin position="445"/>
        <end position="455"/>
    </location>
</feature>
<dbReference type="InParanoid" id="A0A165EGP2"/>
<feature type="compositionally biased region" description="Pro residues" evidence="1">
    <location>
        <begin position="505"/>
        <end position="521"/>
    </location>
</feature>
<dbReference type="EMBL" id="KV424006">
    <property type="protein sequence ID" value="KZT54833.1"/>
    <property type="molecule type" value="Genomic_DNA"/>
</dbReference>
<evidence type="ECO:0000313" key="3">
    <source>
        <dbReference type="Proteomes" id="UP000076842"/>
    </source>
</evidence>
<evidence type="ECO:0000256" key="1">
    <source>
        <dbReference type="SAM" id="MobiDB-lite"/>
    </source>
</evidence>
<evidence type="ECO:0000313" key="2">
    <source>
        <dbReference type="EMBL" id="KZT54833.1"/>
    </source>
</evidence>
<feature type="region of interest" description="Disordered" evidence="1">
    <location>
        <begin position="418"/>
        <end position="534"/>
    </location>
</feature>
<accession>A0A165EGP2</accession>
<feature type="compositionally biased region" description="Pro residues" evidence="1">
    <location>
        <begin position="467"/>
        <end position="479"/>
    </location>
</feature>
<proteinExistence type="predicted"/>
<dbReference type="STRING" id="1353952.A0A165EGP2"/>
<evidence type="ECO:0008006" key="4">
    <source>
        <dbReference type="Google" id="ProtNLM"/>
    </source>
</evidence>
<dbReference type="OrthoDB" id="3203373at2759"/>
<feature type="compositionally biased region" description="Low complexity" evidence="1">
    <location>
        <begin position="426"/>
        <end position="437"/>
    </location>
</feature>
<reference evidence="2 3" key="1">
    <citation type="journal article" date="2016" name="Mol. Biol. Evol.">
        <title>Comparative Genomics of Early-Diverging Mushroom-Forming Fungi Provides Insights into the Origins of Lignocellulose Decay Capabilities.</title>
        <authorList>
            <person name="Nagy L.G."/>
            <person name="Riley R."/>
            <person name="Tritt A."/>
            <person name="Adam C."/>
            <person name="Daum C."/>
            <person name="Floudas D."/>
            <person name="Sun H."/>
            <person name="Yadav J.S."/>
            <person name="Pangilinan J."/>
            <person name="Larsson K.H."/>
            <person name="Matsuura K."/>
            <person name="Barry K."/>
            <person name="Labutti K."/>
            <person name="Kuo R."/>
            <person name="Ohm R.A."/>
            <person name="Bhattacharya S.S."/>
            <person name="Shirouzu T."/>
            <person name="Yoshinaga Y."/>
            <person name="Martin F.M."/>
            <person name="Grigoriev I.V."/>
            <person name="Hibbett D.S."/>
        </authorList>
    </citation>
    <scope>NUCLEOTIDE SEQUENCE [LARGE SCALE GENOMIC DNA]</scope>
    <source>
        <strain evidence="2 3">HHB12733</strain>
    </source>
</reference>
<dbReference type="AlphaFoldDB" id="A0A165EGP2"/>
<sequence length="634" mass="68987">MRTSPDLADVLAQIRSLKRRRLTRSHAADLAELEARASALAAPVYALPVELVSAIFVLAATADPRFPLTASHVSRSWRAIAQAYAPLWSNIRIGLPPPRPMRRSPSLLSIGYAGSEADSLLSFSGEEELLYSELDDEEEEEEEGGVGQQLAELAYFLARAGQSPLAISLEWAEQSGSSSLLAKAVRPHIARCASLRLANRGPALPHLTSITPCPTPPHASRLRALDLAGFCMKGLDDALHLLAHMPALRSLALRDVHFSPSPPQAQALMSDIASSEGPLVLPQLADLLVDEWAPYLCTYLLPCIQTPRLQALTLSAHTCDPKHLSHLELCPPVGSWDRVRFVRARGCAFTDACVLELLQQAPNAESVLVHGGLLSDALLQMLAQPVHGAWLAPRLKSAYLHTRLRFSQEAVMRFIDARLPPPPRQQPLRAQQAKCVPYSPPMTPMSPVSPHTPSSEASGSTVARVSPPAPALPPTPTSPTSPANRAQHTAPTPLRLLGLFGIPRTPSPAPPAHNSPFPPPAHSTSQSTQNLAPGQGLDSAFRLWLSQRVGPESRTVPDWGEFRRRILERVASGSGGGSGRWGWGQVLWRGGGRVGRIYRRRQGAYMARIYAHLDVPAPRSRRGRRRRPTRRRLS</sequence>
<dbReference type="Proteomes" id="UP000076842">
    <property type="component" value="Unassembled WGS sequence"/>
</dbReference>
<gene>
    <name evidence="2" type="ORF">CALCODRAFT_372233</name>
</gene>
<dbReference type="SUPFAM" id="SSF52047">
    <property type="entry name" value="RNI-like"/>
    <property type="match status" value="1"/>
</dbReference>
<protein>
    <recommendedName>
        <fullName evidence="4">F-box domain-containing protein</fullName>
    </recommendedName>
</protein>
<name>A0A165EGP2_9BASI</name>
<organism evidence="2 3">
    <name type="scientific">Calocera cornea HHB12733</name>
    <dbReference type="NCBI Taxonomy" id="1353952"/>
    <lineage>
        <taxon>Eukaryota</taxon>
        <taxon>Fungi</taxon>
        <taxon>Dikarya</taxon>
        <taxon>Basidiomycota</taxon>
        <taxon>Agaricomycotina</taxon>
        <taxon>Dacrymycetes</taxon>
        <taxon>Dacrymycetales</taxon>
        <taxon>Dacrymycetaceae</taxon>
        <taxon>Calocera</taxon>
    </lineage>
</organism>
<dbReference type="Gene3D" id="3.80.10.10">
    <property type="entry name" value="Ribonuclease Inhibitor"/>
    <property type="match status" value="1"/>
</dbReference>
<dbReference type="InterPro" id="IPR032675">
    <property type="entry name" value="LRR_dom_sf"/>
</dbReference>
<keyword evidence="3" id="KW-1185">Reference proteome</keyword>